<feature type="region of interest" description="Disordered" evidence="2">
    <location>
        <begin position="21"/>
        <end position="59"/>
    </location>
</feature>
<protein>
    <submittedName>
        <fullName evidence="5">Transglycosylase SLT domain-containing protein</fullName>
    </submittedName>
</protein>
<organism evidence="5 6">
    <name type="scientific">Pendulispora rubella</name>
    <dbReference type="NCBI Taxonomy" id="2741070"/>
    <lineage>
        <taxon>Bacteria</taxon>
        <taxon>Pseudomonadati</taxon>
        <taxon>Myxococcota</taxon>
        <taxon>Myxococcia</taxon>
        <taxon>Myxococcales</taxon>
        <taxon>Sorangiineae</taxon>
        <taxon>Pendulisporaceae</taxon>
        <taxon>Pendulispora</taxon>
    </lineage>
</organism>
<dbReference type="InterPro" id="IPR023346">
    <property type="entry name" value="Lysozyme-like_dom_sf"/>
</dbReference>
<reference evidence="5" key="1">
    <citation type="submission" date="2021-12" db="EMBL/GenBank/DDBJ databases">
        <title>Discovery of the Pendulisporaceae a myxobacterial family with distinct sporulation behavior and unique specialized metabolism.</title>
        <authorList>
            <person name="Garcia R."/>
            <person name="Popoff A."/>
            <person name="Bader C.D."/>
            <person name="Loehr J."/>
            <person name="Walesch S."/>
            <person name="Walt C."/>
            <person name="Boldt J."/>
            <person name="Bunk B."/>
            <person name="Haeckl F.J.F.P.J."/>
            <person name="Gunesch A.P."/>
            <person name="Birkelbach J."/>
            <person name="Nuebel U."/>
            <person name="Pietschmann T."/>
            <person name="Bach T."/>
            <person name="Mueller R."/>
        </authorList>
    </citation>
    <scope>NUCLEOTIDE SEQUENCE</scope>
    <source>
        <strain evidence="5">MSr11367</strain>
    </source>
</reference>
<gene>
    <name evidence="5" type="ORF">LVJ94_42510</name>
</gene>
<feature type="domain" description="Transglycosylase SLT" evidence="4">
    <location>
        <begin position="628"/>
        <end position="742"/>
    </location>
</feature>
<dbReference type="InterPro" id="IPR000189">
    <property type="entry name" value="Transglyc_AS"/>
</dbReference>
<dbReference type="InterPro" id="IPR008258">
    <property type="entry name" value="Transglycosylase_SLT_dom_1"/>
</dbReference>
<evidence type="ECO:0000313" key="6">
    <source>
        <dbReference type="Proteomes" id="UP001374803"/>
    </source>
</evidence>
<evidence type="ECO:0000256" key="3">
    <source>
        <dbReference type="SAM" id="SignalP"/>
    </source>
</evidence>
<dbReference type="SUPFAM" id="SSF48452">
    <property type="entry name" value="TPR-like"/>
    <property type="match status" value="2"/>
</dbReference>
<evidence type="ECO:0000256" key="2">
    <source>
        <dbReference type="SAM" id="MobiDB-lite"/>
    </source>
</evidence>
<accession>A0ABZ2KZQ1</accession>
<keyword evidence="6" id="KW-1185">Reference proteome</keyword>
<dbReference type="SUPFAM" id="SSF53955">
    <property type="entry name" value="Lysozyme-like"/>
    <property type="match status" value="1"/>
</dbReference>
<name>A0ABZ2KZQ1_9BACT</name>
<dbReference type="PROSITE" id="PS51257">
    <property type="entry name" value="PROKAR_LIPOPROTEIN"/>
    <property type="match status" value="1"/>
</dbReference>
<dbReference type="PANTHER" id="PTHR37423:SF2">
    <property type="entry name" value="MEMBRANE-BOUND LYTIC MUREIN TRANSGLYCOSYLASE C"/>
    <property type="match status" value="1"/>
</dbReference>
<dbReference type="Pfam" id="PF01464">
    <property type="entry name" value="SLT"/>
    <property type="match status" value="1"/>
</dbReference>
<dbReference type="RefSeq" id="WP_394833196.1">
    <property type="nucleotide sequence ID" value="NZ_CP089929.1"/>
</dbReference>
<dbReference type="Proteomes" id="UP001374803">
    <property type="component" value="Chromosome"/>
</dbReference>
<dbReference type="CDD" id="cd13401">
    <property type="entry name" value="Slt70-like"/>
    <property type="match status" value="1"/>
</dbReference>
<dbReference type="PANTHER" id="PTHR37423">
    <property type="entry name" value="SOLUBLE LYTIC MUREIN TRANSGLYCOSYLASE-RELATED"/>
    <property type="match status" value="1"/>
</dbReference>
<dbReference type="PROSITE" id="PS00922">
    <property type="entry name" value="TRANSGLYCOSYLASE"/>
    <property type="match status" value="1"/>
</dbReference>
<dbReference type="Gene3D" id="1.25.40.10">
    <property type="entry name" value="Tetratricopeptide repeat domain"/>
    <property type="match status" value="3"/>
</dbReference>
<dbReference type="Gene3D" id="1.10.530.10">
    <property type="match status" value="1"/>
</dbReference>
<dbReference type="EMBL" id="CP089983">
    <property type="protein sequence ID" value="WXB03565.1"/>
    <property type="molecule type" value="Genomic_DNA"/>
</dbReference>
<proteinExistence type="inferred from homology"/>
<dbReference type="InterPro" id="IPR011990">
    <property type="entry name" value="TPR-like_helical_dom_sf"/>
</dbReference>
<feature type="chain" id="PRO_5045231106" evidence="3">
    <location>
        <begin position="19"/>
        <end position="788"/>
    </location>
</feature>
<sequence length="788" mass="86015">MRRLLVRAVNATLLVSLAACGSNSREPEPRPSSGEVKPAEAKIPPPAVRSPREVPKVESAYDDPRLAGVRDLERVKEHARAARMVDDARTANPADAASICAWSYLSGRLHTLAGEPAEAVNAYDAMKEECPLAPYAKLRAAQVLGKAARWDESFQHAHAVPTSLPAYDEAKIALADALAGRGERSAAAKLWREILAENPKLPRWVELSVRLANAIIEGQTEGTPREAYDLATRVVIEIPKIAESSGAQSARQRATALLRKSEPQFKDALSEAELVRQIQGYLDNGEPSRGLTAANALIAAWGVGGPGKSGSVACKVGSMRAQAVARTKQPAADAWGDAIRMCTGDEQLVSALFQGGKASRSANRTQEAVDRFGKVEHQFPKHRLADDARLLAALILGESGDESRFTTMLLSLPDDYPDGDMGTEALFRVALHRMTRGDWAGAKDPLDRAITLDPLDRAWATSGRAPYFRARVSEAKGDVEDARARYAKIIEDFPLTFYMTQAYTRLASLDEGMAAKALEAAQAREPSGSFLTHDHPEFATPAFDRGVRLLEVGDIEGAKKEFTKANLLADDAEHELLWVMGDVYNRGGAPELGHAFTRAKLQEHLAHYPVGTWRFAWEVAYPRAFEALVKKESEANGLPLSLTWGIMREESTFLPEVKSFANAYGLMQLVVPTAKALAKGTGMPWDEASLKRPDVNIAFGTKLLAQLRTSYAQNKSLAVSAYNSGPGAVNRWLAKRTATDFDLFVENIPYEETRGYIKRVLSSQAAYAFLYERSALKEVFAVPLRVVP</sequence>
<feature type="signal peptide" evidence="3">
    <location>
        <begin position="1"/>
        <end position="18"/>
    </location>
</feature>
<comment type="similarity">
    <text evidence="1">Belongs to the transglycosylase Slt family.</text>
</comment>
<keyword evidence="3" id="KW-0732">Signal</keyword>
<evidence type="ECO:0000313" key="5">
    <source>
        <dbReference type="EMBL" id="WXB03565.1"/>
    </source>
</evidence>
<evidence type="ECO:0000259" key="4">
    <source>
        <dbReference type="Pfam" id="PF01464"/>
    </source>
</evidence>
<evidence type="ECO:0000256" key="1">
    <source>
        <dbReference type="ARBA" id="ARBA00007734"/>
    </source>
</evidence>